<feature type="compositionally biased region" description="Polar residues" evidence="1">
    <location>
        <begin position="188"/>
        <end position="204"/>
    </location>
</feature>
<organism evidence="3 4">
    <name type="scientific">Desmophyllum pertusum</name>
    <dbReference type="NCBI Taxonomy" id="174260"/>
    <lineage>
        <taxon>Eukaryota</taxon>
        <taxon>Metazoa</taxon>
        <taxon>Cnidaria</taxon>
        <taxon>Anthozoa</taxon>
        <taxon>Hexacorallia</taxon>
        <taxon>Scleractinia</taxon>
        <taxon>Caryophylliina</taxon>
        <taxon>Caryophylliidae</taxon>
        <taxon>Desmophyllum</taxon>
    </lineage>
</organism>
<accession>A0A9X0D6U1</accession>
<protein>
    <recommendedName>
        <fullName evidence="2">DM14 domain-containing protein</fullName>
    </recommendedName>
</protein>
<dbReference type="InterPro" id="IPR039725">
    <property type="entry name" value="CC2D1A/B"/>
</dbReference>
<dbReference type="AlphaFoldDB" id="A0A9X0D6U1"/>
<keyword evidence="4" id="KW-1185">Reference proteome</keyword>
<evidence type="ECO:0000313" key="3">
    <source>
        <dbReference type="EMBL" id="KAJ7387748.1"/>
    </source>
</evidence>
<evidence type="ECO:0000256" key="1">
    <source>
        <dbReference type="SAM" id="MobiDB-lite"/>
    </source>
</evidence>
<dbReference type="PANTHER" id="PTHR13076:SF9">
    <property type="entry name" value="COILED-COIL AND C2 DOMAIN-CONTAINING PROTEIN 1-LIKE"/>
    <property type="match status" value="1"/>
</dbReference>
<dbReference type="Pfam" id="PF21528">
    <property type="entry name" value="CC2D1A-B_DM14"/>
    <property type="match status" value="2"/>
</dbReference>
<dbReference type="PANTHER" id="PTHR13076">
    <property type="entry name" value="COILED-COIL AND C2 DOMAIN-CONTAINING PROTEIN 1-LIKE"/>
    <property type="match status" value="1"/>
</dbReference>
<proteinExistence type="predicted"/>
<feature type="domain" description="DM14" evidence="2">
    <location>
        <begin position="1"/>
        <end position="57"/>
    </location>
</feature>
<dbReference type="InterPro" id="IPR006608">
    <property type="entry name" value="CC2D1A/B_DM14"/>
</dbReference>
<dbReference type="OrthoDB" id="19996at2759"/>
<reference evidence="3" key="1">
    <citation type="submission" date="2023-01" db="EMBL/GenBank/DDBJ databases">
        <title>Genome assembly of the deep-sea coral Lophelia pertusa.</title>
        <authorList>
            <person name="Herrera S."/>
            <person name="Cordes E."/>
        </authorList>
    </citation>
    <scope>NUCLEOTIDE SEQUENCE</scope>
    <source>
        <strain evidence="3">USNM1676648</strain>
        <tissue evidence="3">Polyp</tissue>
    </source>
</reference>
<dbReference type="Proteomes" id="UP001163046">
    <property type="component" value="Unassembled WGS sequence"/>
</dbReference>
<dbReference type="SMART" id="SM00685">
    <property type="entry name" value="DM14"/>
    <property type="match status" value="3"/>
</dbReference>
<evidence type="ECO:0000259" key="2">
    <source>
        <dbReference type="SMART" id="SM00685"/>
    </source>
</evidence>
<gene>
    <name evidence="3" type="ORF">OS493_001091</name>
</gene>
<dbReference type="GO" id="GO:0001227">
    <property type="term" value="F:DNA-binding transcription repressor activity, RNA polymerase II-specific"/>
    <property type="evidence" value="ECO:0007669"/>
    <property type="project" value="InterPro"/>
</dbReference>
<sequence>MLLERETNYKQAIENANKTGEGGKARRYGRGLKDIEQMIKQAKAGKPIDPDAVPPPVATGAAQPSAPASSPPPVQAAAVREDLGANNKATKLEHMSQDGMSKPFKDVTADQKPQESKLPASEKTKTVELFTTRRNQYRTAALTCKKAGEIQQAKQFFAVSKQIDSAIGLLEKDEAVDISQLPPVPSLPQASSGETPPAASQQSDVAEALQQRLDKYVHATDQAKQEANSSKARRMGRIVKQYQDAIKSHKAGRPVAYEELPTPPGYAPIPVWQFLMMNQLRTLMSQR</sequence>
<dbReference type="EMBL" id="MU825873">
    <property type="protein sequence ID" value="KAJ7387748.1"/>
    <property type="molecule type" value="Genomic_DNA"/>
</dbReference>
<feature type="domain" description="DM14" evidence="2">
    <location>
        <begin position="127"/>
        <end position="185"/>
    </location>
</feature>
<evidence type="ECO:0000313" key="4">
    <source>
        <dbReference type="Proteomes" id="UP001163046"/>
    </source>
</evidence>
<name>A0A9X0D6U1_9CNID</name>
<feature type="region of interest" description="Disordered" evidence="1">
    <location>
        <begin position="180"/>
        <end position="205"/>
    </location>
</feature>
<comment type="caution">
    <text evidence="3">The sequence shown here is derived from an EMBL/GenBank/DDBJ whole genome shotgun (WGS) entry which is preliminary data.</text>
</comment>
<feature type="region of interest" description="Disordered" evidence="1">
    <location>
        <begin position="42"/>
        <end position="123"/>
    </location>
</feature>
<feature type="domain" description="DM14" evidence="2">
    <location>
        <begin position="206"/>
        <end position="264"/>
    </location>
</feature>
<feature type="compositionally biased region" description="Basic and acidic residues" evidence="1">
    <location>
        <begin position="103"/>
        <end position="123"/>
    </location>
</feature>